<evidence type="ECO:0000256" key="19">
    <source>
        <dbReference type="ARBA" id="ARBA00069030"/>
    </source>
</evidence>
<evidence type="ECO:0000259" key="25">
    <source>
        <dbReference type="PROSITE" id="PS50853"/>
    </source>
</evidence>
<keyword evidence="12 27" id="KW-0675">Receptor</keyword>
<dbReference type="Pfam" id="PF00047">
    <property type="entry name" value="ig"/>
    <property type="match status" value="1"/>
</dbReference>
<keyword evidence="14" id="KW-0393">Immunoglobulin domain</keyword>
<evidence type="ECO:0000256" key="2">
    <source>
        <dbReference type="ARBA" id="ARBA00004613"/>
    </source>
</evidence>
<protein>
    <recommendedName>
        <fullName evidence="19">Interleukin-6 receptor subunit alpha</fullName>
    </recommendedName>
    <alternativeName>
        <fullName evidence="20">IL-6R 1</fullName>
    </alternativeName>
</protein>
<evidence type="ECO:0000256" key="1">
    <source>
        <dbReference type="ARBA" id="ARBA00004251"/>
    </source>
</evidence>
<evidence type="ECO:0000256" key="16">
    <source>
        <dbReference type="ARBA" id="ARBA00055733"/>
    </source>
</evidence>
<dbReference type="CDD" id="cd00063">
    <property type="entry name" value="FN3"/>
    <property type="match status" value="1"/>
</dbReference>
<feature type="transmembrane region" description="Helical" evidence="22">
    <location>
        <begin position="364"/>
        <end position="386"/>
    </location>
</feature>
<evidence type="ECO:0000256" key="20">
    <source>
        <dbReference type="ARBA" id="ARBA00083179"/>
    </source>
</evidence>
<dbReference type="Gene3D" id="2.60.40.10">
    <property type="entry name" value="Immunoglobulins"/>
    <property type="match status" value="3"/>
</dbReference>
<dbReference type="InterPro" id="IPR036179">
    <property type="entry name" value="Ig-like_dom_sf"/>
</dbReference>
<dbReference type="GO" id="GO:0004896">
    <property type="term" value="F:cytokine receptor activity"/>
    <property type="evidence" value="ECO:0007669"/>
    <property type="project" value="InterPro"/>
</dbReference>
<feature type="domain" description="Fibronectin type-III" evidence="25">
    <location>
        <begin position="218"/>
        <end position="316"/>
    </location>
</feature>
<dbReference type="Proteomes" id="UP000248482">
    <property type="component" value="Unplaced"/>
</dbReference>
<evidence type="ECO:0000256" key="13">
    <source>
        <dbReference type="ARBA" id="ARBA00023180"/>
    </source>
</evidence>
<comment type="function">
    <text evidence="15">Part of the receptor for interleukin 6. Binds to IL6 with low affinity, but does not transduce a signal. Signal activation necessitate an association with IL6ST. Activation leads to the regulation of the immune response, acute-phase reactions and hematopoiesis. The interaction with membrane-bound IL6R and IL6ST stimulates 'classic signaling', the restricted expression of the IL6R limits classic IL6 signaling to only a few tissues such as the liver and some cells of the immune system. Whereas the binding of IL6 and soluble IL6R to IL6ST stimulates 'trans-signaling'. Alternatively, 'cluster signaling' occurs when membrane-bound IL6:IL6R complexes on transmitter cells activate IL6ST receptors on neighboring receiver cells.</text>
</comment>
<keyword evidence="10 22" id="KW-0472">Membrane</keyword>
<comment type="similarity">
    <text evidence="3">Belongs to the type I cytokine receptor family. Type 3 subfamily.</text>
</comment>
<dbReference type="CDD" id="cd20939">
    <property type="entry name" value="IgC2_D1_IL-6RA"/>
    <property type="match status" value="1"/>
</dbReference>
<evidence type="ECO:0000256" key="3">
    <source>
        <dbReference type="ARBA" id="ARBA00010890"/>
    </source>
</evidence>
<comment type="function">
    <text evidence="16">Soluble form of IL6 receptor (sIL6R) that acts as an agonist of IL6 activity. The IL6:sIL6R complex (hyper-IL6) binds to IL6ST/gp130 on cell surfaces and induces signaling also on cells that do not express membrane-bound IL6R in a process called IL6 'trans-signaling'. sIL6R is causative for the pro-inflammatory properties of IL6 and an important player in the development of chronic inflammatory diseases. In complex with IL6, is required for induction of VEGF production. Plays a protective role during liver injury, being required for maintenance of tissue regeneration. 'Trans-signaling' in central nervous system regulates energy and glucose homeostasis.</text>
</comment>
<evidence type="ECO:0000256" key="21">
    <source>
        <dbReference type="SAM" id="MobiDB-lite"/>
    </source>
</evidence>
<evidence type="ECO:0000256" key="7">
    <source>
        <dbReference type="ARBA" id="ARBA00022729"/>
    </source>
</evidence>
<evidence type="ECO:0000256" key="10">
    <source>
        <dbReference type="ARBA" id="ARBA00023136"/>
    </source>
</evidence>
<dbReference type="FunFam" id="2.60.40.10:FF:000136">
    <property type="entry name" value="Ciliary neurotrophic factor receptor alpha"/>
    <property type="match status" value="1"/>
</dbReference>
<name>A0A2Y9IHL9_ENHLU</name>
<evidence type="ECO:0000256" key="11">
    <source>
        <dbReference type="ARBA" id="ARBA00023157"/>
    </source>
</evidence>
<feature type="chain" id="PRO_5016111715" description="Interleukin-6 receptor subunit alpha" evidence="23">
    <location>
        <begin position="19"/>
        <end position="461"/>
    </location>
</feature>
<dbReference type="InterPro" id="IPR013151">
    <property type="entry name" value="Immunoglobulin_dom"/>
</dbReference>
<comment type="subunit">
    <text evidence="18">Component of a hexamer of two molecules each of IL6, IL6R and IL6ST; first binds to IL6 to associate with the signaling subunit IL6ST. Interacts (via N-terminal ectodomain) with SORL1; this interaction may affect IL6-binding to IL6R, hence decrease IL6 'classic-signaling'.</text>
</comment>
<evidence type="ECO:0000256" key="12">
    <source>
        <dbReference type="ARBA" id="ARBA00023170"/>
    </source>
</evidence>
<evidence type="ECO:0000313" key="26">
    <source>
        <dbReference type="Proteomes" id="UP000248482"/>
    </source>
</evidence>
<dbReference type="InterPro" id="IPR036116">
    <property type="entry name" value="FN3_sf"/>
</dbReference>
<evidence type="ECO:0000256" key="4">
    <source>
        <dbReference type="ARBA" id="ARBA00022475"/>
    </source>
</evidence>
<evidence type="ECO:0000256" key="22">
    <source>
        <dbReference type="SAM" id="Phobius"/>
    </source>
</evidence>
<keyword evidence="6 22" id="KW-0812">Transmembrane</keyword>
<dbReference type="FunFam" id="2.60.40.10:FF:001045">
    <property type="entry name" value="Interleukin 6 receptor"/>
    <property type="match status" value="1"/>
</dbReference>
<dbReference type="SUPFAM" id="SSF48726">
    <property type="entry name" value="Immunoglobulin"/>
    <property type="match status" value="1"/>
</dbReference>
<dbReference type="InterPro" id="IPR007110">
    <property type="entry name" value="Ig-like_dom"/>
</dbReference>
<evidence type="ECO:0000256" key="23">
    <source>
        <dbReference type="SAM" id="SignalP"/>
    </source>
</evidence>
<dbReference type="SMART" id="SM00409">
    <property type="entry name" value="IG"/>
    <property type="match status" value="1"/>
</dbReference>
<accession>A0A2Y9IHL9</accession>
<evidence type="ECO:0000256" key="14">
    <source>
        <dbReference type="ARBA" id="ARBA00023319"/>
    </source>
</evidence>
<evidence type="ECO:0000313" key="27">
    <source>
        <dbReference type="RefSeq" id="XP_022346689.1"/>
    </source>
</evidence>
<dbReference type="FunFam" id="2.60.40.10:FF:000886">
    <property type="entry name" value="Interleukin-6 receptor subunit alpha"/>
    <property type="match status" value="1"/>
</dbReference>
<dbReference type="AlphaFoldDB" id="A0A2Y9IHL9"/>
<dbReference type="PANTHER" id="PTHR23037">
    <property type="entry name" value="CYTOKINE RECEPTOR"/>
    <property type="match status" value="1"/>
</dbReference>
<evidence type="ECO:0000256" key="17">
    <source>
        <dbReference type="ARBA" id="ARBA00056611"/>
    </source>
</evidence>
<dbReference type="InterPro" id="IPR003530">
    <property type="entry name" value="Hematopoietin_rcpt_L_F3_CS"/>
</dbReference>
<dbReference type="SMART" id="SM00060">
    <property type="entry name" value="FN3"/>
    <property type="match status" value="1"/>
</dbReference>
<evidence type="ECO:0000256" key="8">
    <source>
        <dbReference type="ARBA" id="ARBA00022737"/>
    </source>
</evidence>
<keyword evidence="9 22" id="KW-1133">Transmembrane helix</keyword>
<dbReference type="RefSeq" id="XP_022346689.1">
    <property type="nucleotide sequence ID" value="XM_022490981.1"/>
</dbReference>
<keyword evidence="7 23" id="KW-0732">Signal</keyword>
<reference evidence="27" key="1">
    <citation type="submission" date="2025-08" db="UniProtKB">
        <authorList>
            <consortium name="RefSeq"/>
        </authorList>
    </citation>
    <scope>IDENTIFICATION</scope>
    <source>
        <tissue evidence="27">Blood</tissue>
    </source>
</reference>
<dbReference type="GO" id="GO:0009897">
    <property type="term" value="C:external side of plasma membrane"/>
    <property type="evidence" value="ECO:0007669"/>
    <property type="project" value="TreeGrafter"/>
</dbReference>
<keyword evidence="11" id="KW-1015">Disulfide bond</keyword>
<keyword evidence="8" id="KW-0677">Repeat</keyword>
<dbReference type="PROSITE" id="PS50835">
    <property type="entry name" value="IG_LIKE"/>
    <property type="match status" value="1"/>
</dbReference>
<keyword evidence="13" id="KW-0325">Glycoprotein</keyword>
<dbReference type="PANTHER" id="PTHR23037:SF22">
    <property type="entry name" value="CYTOKINE RECEPTOR COMMON SUBUNIT BETA"/>
    <property type="match status" value="1"/>
</dbReference>
<dbReference type="GO" id="GO:0005576">
    <property type="term" value="C:extracellular region"/>
    <property type="evidence" value="ECO:0007669"/>
    <property type="project" value="UniProtKB-SubCell"/>
</dbReference>
<feature type="compositionally biased region" description="Polar residues" evidence="21">
    <location>
        <begin position="339"/>
        <end position="359"/>
    </location>
</feature>
<dbReference type="KEGG" id="elk:111138952"/>
<keyword evidence="5" id="KW-0964">Secreted</keyword>
<keyword evidence="4" id="KW-1003">Cell membrane</keyword>
<keyword evidence="26" id="KW-1185">Reference proteome</keyword>
<dbReference type="InterPro" id="IPR003961">
    <property type="entry name" value="FN3_dom"/>
</dbReference>
<feature type="signal peptide" evidence="23">
    <location>
        <begin position="1"/>
        <end position="18"/>
    </location>
</feature>
<feature type="region of interest" description="Disordered" evidence="21">
    <location>
        <begin position="302"/>
        <end position="359"/>
    </location>
</feature>
<organism evidence="26 27">
    <name type="scientific">Enhydra lutris kenyoni</name>
    <name type="common">northern sea otter</name>
    <dbReference type="NCBI Taxonomy" id="391180"/>
    <lineage>
        <taxon>Eukaryota</taxon>
        <taxon>Metazoa</taxon>
        <taxon>Chordata</taxon>
        <taxon>Craniata</taxon>
        <taxon>Vertebrata</taxon>
        <taxon>Euteleostomi</taxon>
        <taxon>Mammalia</taxon>
        <taxon>Eutheria</taxon>
        <taxon>Laurasiatheria</taxon>
        <taxon>Carnivora</taxon>
        <taxon>Caniformia</taxon>
        <taxon>Musteloidea</taxon>
        <taxon>Mustelidae</taxon>
        <taxon>Lutrinae</taxon>
        <taxon>Enhydra</taxon>
    </lineage>
</organism>
<sequence length="461" mass="50134">MLALRCALLTALLAALGAVVVPGGCPAPEVASGAMTSLPGASVTLTCPGGEPGDDATVHWQLEHPVAGSPRGSWAAVGRRLLLRSVQLSDSGNYSCYQDGRLAGTVHLLVDVPPEEPELTCFRKSPLSKVACEWAPRNPPSPTTRATLLVRKFQSRPLGDSQEPCPYTQGLRKFSCQLEVPEGDSSLYVVSLCISSSAGTKSSRLLTFEGYGILQPDPPANVTVTAVDGNPRWLRVTWRDPPSWNSYFYRLQFELRYRAERSKTFTTWMVQEPRHQCTIHDAWKGLRHVVQLRAREEFGHGSWSAWSPEASGTPWTEPRSPPAESEASSSTQAPTTSEDSGSNLSENSANATSLPVQDSPSGPLPTFLVAGGSLAFGTLLCVGVVLRGDNSEFFRDVVVQAWGPPARPDHGRRCSGDCGCFTGRGPLPERHSHGFLLIFFTVSKLATKVHDKPQRERYYDY</sequence>
<evidence type="ECO:0000256" key="5">
    <source>
        <dbReference type="ARBA" id="ARBA00022525"/>
    </source>
</evidence>
<dbReference type="GeneID" id="111138952"/>
<comment type="subcellular location">
    <subcellularLocation>
        <location evidence="1">Cell membrane</location>
        <topology evidence="1">Single-pass type I membrane protein</topology>
    </subcellularLocation>
    <subcellularLocation>
        <location evidence="2">Secreted</location>
    </subcellularLocation>
</comment>
<dbReference type="InterPro" id="IPR015321">
    <property type="entry name" value="TypeI_recpt_CBD"/>
</dbReference>
<dbReference type="PROSITE" id="PS50853">
    <property type="entry name" value="FN3"/>
    <property type="match status" value="1"/>
</dbReference>
<evidence type="ECO:0000256" key="6">
    <source>
        <dbReference type="ARBA" id="ARBA00022692"/>
    </source>
</evidence>
<feature type="compositionally biased region" description="Low complexity" evidence="21">
    <location>
        <begin position="316"/>
        <end position="338"/>
    </location>
</feature>
<feature type="domain" description="Ig-like" evidence="24">
    <location>
        <begin position="28"/>
        <end position="96"/>
    </location>
</feature>
<dbReference type="InterPro" id="IPR013783">
    <property type="entry name" value="Ig-like_fold"/>
</dbReference>
<dbReference type="GO" id="GO:0032502">
    <property type="term" value="P:developmental process"/>
    <property type="evidence" value="ECO:0007669"/>
    <property type="project" value="UniProtKB-ARBA"/>
</dbReference>
<dbReference type="Pfam" id="PF09240">
    <property type="entry name" value="IL6Ra-bind"/>
    <property type="match status" value="1"/>
</dbReference>
<evidence type="ECO:0000256" key="9">
    <source>
        <dbReference type="ARBA" id="ARBA00022989"/>
    </source>
</evidence>
<dbReference type="SUPFAM" id="SSF49265">
    <property type="entry name" value="Fibronectin type III"/>
    <property type="match status" value="2"/>
</dbReference>
<proteinExistence type="inferred from homology"/>
<dbReference type="InterPro" id="IPR003599">
    <property type="entry name" value="Ig_sub"/>
</dbReference>
<dbReference type="InterPro" id="IPR003598">
    <property type="entry name" value="Ig_sub2"/>
</dbReference>
<evidence type="ECO:0000256" key="18">
    <source>
        <dbReference type="ARBA" id="ARBA00063329"/>
    </source>
</evidence>
<dbReference type="PROSITE" id="PS01354">
    <property type="entry name" value="HEMATOPO_REC_L_F3"/>
    <property type="match status" value="1"/>
</dbReference>
<gene>
    <name evidence="27" type="primary">LOC111138952</name>
</gene>
<evidence type="ECO:0000256" key="15">
    <source>
        <dbReference type="ARBA" id="ARBA00054367"/>
    </source>
</evidence>
<comment type="function">
    <text evidence="17">Signaling via the membrane-bound IL6R is mostly regenerative and anti-inflammatory. Drives naive CD4(+) T cells to the Th17 lineage, through 'cluster signaling' by dendritic cells.</text>
</comment>
<dbReference type="GO" id="GO:0016064">
    <property type="term" value="P:immunoglobulin mediated immune response"/>
    <property type="evidence" value="ECO:0007669"/>
    <property type="project" value="TreeGrafter"/>
</dbReference>
<evidence type="ECO:0000259" key="24">
    <source>
        <dbReference type="PROSITE" id="PS50835"/>
    </source>
</evidence>
<dbReference type="SMART" id="SM00408">
    <property type="entry name" value="IGc2"/>
    <property type="match status" value="1"/>
</dbReference>